<name>A0A2G9S551_AQUCT</name>
<keyword evidence="3" id="KW-1185">Reference proteome</keyword>
<dbReference type="EMBL" id="KV925928">
    <property type="protein sequence ID" value="PIO35205.1"/>
    <property type="molecule type" value="Genomic_DNA"/>
</dbReference>
<dbReference type="AlphaFoldDB" id="A0A2G9S551"/>
<gene>
    <name evidence="2" type="ORF">AB205_0068640</name>
</gene>
<feature type="region of interest" description="Disordered" evidence="1">
    <location>
        <begin position="12"/>
        <end position="35"/>
    </location>
</feature>
<evidence type="ECO:0000313" key="2">
    <source>
        <dbReference type="EMBL" id="PIO35205.1"/>
    </source>
</evidence>
<dbReference type="Proteomes" id="UP000228934">
    <property type="component" value="Unassembled WGS sequence"/>
</dbReference>
<accession>A0A2G9S551</accession>
<sequence>MTTLKMQTKIVLGDGGPQVRKTEEPAGSNPNADKDVYTEKQSENLFHRTEVLAGENLCMDIGNSSVICAVSLSLL</sequence>
<protein>
    <submittedName>
        <fullName evidence="2">Uncharacterized protein</fullName>
    </submittedName>
</protein>
<evidence type="ECO:0000256" key="1">
    <source>
        <dbReference type="SAM" id="MobiDB-lite"/>
    </source>
</evidence>
<proteinExistence type="predicted"/>
<dbReference type="OrthoDB" id="10044468at2759"/>
<reference evidence="3" key="1">
    <citation type="journal article" date="2017" name="Nat. Commun.">
        <title>The North American bullfrog draft genome provides insight into hormonal regulation of long noncoding RNA.</title>
        <authorList>
            <person name="Hammond S.A."/>
            <person name="Warren R.L."/>
            <person name="Vandervalk B.P."/>
            <person name="Kucuk E."/>
            <person name="Khan H."/>
            <person name="Gibb E.A."/>
            <person name="Pandoh P."/>
            <person name="Kirk H."/>
            <person name="Zhao Y."/>
            <person name="Jones M."/>
            <person name="Mungall A.J."/>
            <person name="Coope R."/>
            <person name="Pleasance S."/>
            <person name="Moore R.A."/>
            <person name="Holt R.A."/>
            <person name="Round J.M."/>
            <person name="Ohora S."/>
            <person name="Walle B.V."/>
            <person name="Veldhoen N."/>
            <person name="Helbing C.C."/>
            <person name="Birol I."/>
        </authorList>
    </citation>
    <scope>NUCLEOTIDE SEQUENCE [LARGE SCALE GENOMIC DNA]</scope>
</reference>
<organism evidence="2 3">
    <name type="scientific">Aquarana catesbeiana</name>
    <name type="common">American bullfrog</name>
    <name type="synonym">Rana catesbeiana</name>
    <dbReference type="NCBI Taxonomy" id="8400"/>
    <lineage>
        <taxon>Eukaryota</taxon>
        <taxon>Metazoa</taxon>
        <taxon>Chordata</taxon>
        <taxon>Craniata</taxon>
        <taxon>Vertebrata</taxon>
        <taxon>Euteleostomi</taxon>
        <taxon>Amphibia</taxon>
        <taxon>Batrachia</taxon>
        <taxon>Anura</taxon>
        <taxon>Neobatrachia</taxon>
        <taxon>Ranoidea</taxon>
        <taxon>Ranidae</taxon>
        <taxon>Aquarana</taxon>
    </lineage>
</organism>
<evidence type="ECO:0000313" key="3">
    <source>
        <dbReference type="Proteomes" id="UP000228934"/>
    </source>
</evidence>